<proteinExistence type="predicted"/>
<sequence length="113" mass="12066">MEERDKVERPRALLGTGTAGLPGDCDQLRGDDMSGAGQAEVNTKLMPALDKVASAIDKVEGKVQVIGHSHNQPIKGARFPSNQALSEERAAMVSEDLAGNGANVPRTGAWKWW</sequence>
<dbReference type="InterPro" id="IPR006665">
    <property type="entry name" value="OmpA-like"/>
</dbReference>
<accession>A0A1K0JFE8</accession>
<feature type="compositionally biased region" description="Basic and acidic residues" evidence="1">
    <location>
        <begin position="1"/>
        <end position="11"/>
    </location>
</feature>
<feature type="region of interest" description="Disordered" evidence="1">
    <location>
        <begin position="1"/>
        <end position="34"/>
    </location>
</feature>
<feature type="compositionally biased region" description="Low complexity" evidence="1">
    <location>
        <begin position="12"/>
        <end position="21"/>
    </location>
</feature>
<evidence type="ECO:0000313" key="3">
    <source>
        <dbReference type="EMBL" id="SCU74014.1"/>
    </source>
</evidence>
<feature type="domain" description="OmpA-like" evidence="2">
    <location>
        <begin position="37"/>
        <end position="101"/>
    </location>
</feature>
<reference evidence="3" key="1">
    <citation type="submission" date="2016-09" db="EMBL/GenBank/DDBJ databases">
        <authorList>
            <person name="Capua I."/>
            <person name="De Benedictis P."/>
            <person name="Joannis T."/>
            <person name="Lombin L.H."/>
            <person name="Cattoli G."/>
        </authorList>
    </citation>
    <scope>NUCLEOTIDE SEQUENCE</scope>
    <source>
        <strain evidence="3">B9</strain>
    </source>
</reference>
<gene>
    <name evidence="3" type="ORF">CNECB9_1490004</name>
</gene>
<dbReference type="Pfam" id="PF00691">
    <property type="entry name" value="OmpA"/>
    <property type="match status" value="1"/>
</dbReference>
<evidence type="ECO:0000259" key="2">
    <source>
        <dbReference type="Pfam" id="PF00691"/>
    </source>
</evidence>
<organism evidence="3">
    <name type="scientific">Cupriavidus necator</name>
    <name type="common">Alcaligenes eutrophus</name>
    <name type="synonym">Ralstonia eutropha</name>
    <dbReference type="NCBI Taxonomy" id="106590"/>
    <lineage>
        <taxon>Bacteria</taxon>
        <taxon>Pseudomonadati</taxon>
        <taxon>Pseudomonadota</taxon>
        <taxon>Betaproteobacteria</taxon>
        <taxon>Burkholderiales</taxon>
        <taxon>Burkholderiaceae</taxon>
        <taxon>Cupriavidus</taxon>
    </lineage>
</organism>
<dbReference type="InterPro" id="IPR036737">
    <property type="entry name" value="OmpA-like_sf"/>
</dbReference>
<dbReference type="Gene3D" id="3.30.1330.60">
    <property type="entry name" value="OmpA-like domain"/>
    <property type="match status" value="1"/>
</dbReference>
<evidence type="ECO:0000256" key="1">
    <source>
        <dbReference type="SAM" id="MobiDB-lite"/>
    </source>
</evidence>
<protein>
    <recommendedName>
        <fullName evidence="2">OmpA-like domain-containing protein</fullName>
    </recommendedName>
</protein>
<dbReference type="AlphaFoldDB" id="A0A1K0JFE8"/>
<dbReference type="SUPFAM" id="SSF103088">
    <property type="entry name" value="OmpA-like"/>
    <property type="match status" value="1"/>
</dbReference>
<name>A0A1K0JFE8_CUPNE</name>
<dbReference type="EMBL" id="FMSH01000056">
    <property type="protein sequence ID" value="SCU74014.1"/>
    <property type="molecule type" value="Genomic_DNA"/>
</dbReference>